<sequence>MDRTAVKINVRDANGRKDSITLDAVIDETIGENIIMGQWFAHLQRLLALERTPSEVKIVMDSHGVQHNVSSVVYLLIGQSGKNWSEVAAFSISDSKGPAPGGGYPVLLGNSLKARFSLPRADGMESFCAAPTVMHYPNQQERKQREDDAERNNAELRRKARENQEKLDKQKKDRKDSGNGQPGQSASTA</sequence>
<organism evidence="2 3">
    <name type="scientific">Aspergillus pseudodeflectus</name>
    <dbReference type="NCBI Taxonomy" id="176178"/>
    <lineage>
        <taxon>Eukaryota</taxon>
        <taxon>Fungi</taxon>
        <taxon>Dikarya</taxon>
        <taxon>Ascomycota</taxon>
        <taxon>Pezizomycotina</taxon>
        <taxon>Eurotiomycetes</taxon>
        <taxon>Eurotiomycetidae</taxon>
        <taxon>Eurotiales</taxon>
        <taxon>Aspergillaceae</taxon>
        <taxon>Aspergillus</taxon>
        <taxon>Aspergillus subgen. Nidulantes</taxon>
    </lineage>
</organism>
<feature type="region of interest" description="Disordered" evidence="1">
    <location>
        <begin position="135"/>
        <end position="189"/>
    </location>
</feature>
<accession>A0ABR4JS50</accession>
<evidence type="ECO:0000313" key="3">
    <source>
        <dbReference type="Proteomes" id="UP001610444"/>
    </source>
</evidence>
<dbReference type="EMBL" id="JBFXLR010000049">
    <property type="protein sequence ID" value="KAL2842868.1"/>
    <property type="molecule type" value="Genomic_DNA"/>
</dbReference>
<protein>
    <submittedName>
        <fullName evidence="2">Uncharacterized protein</fullName>
    </submittedName>
</protein>
<gene>
    <name evidence="2" type="ORF">BJX68DRAFT_159243</name>
</gene>
<dbReference type="RefSeq" id="XP_070895320.1">
    <property type="nucleotide sequence ID" value="XM_071036822.1"/>
</dbReference>
<dbReference type="Proteomes" id="UP001610444">
    <property type="component" value="Unassembled WGS sequence"/>
</dbReference>
<name>A0ABR4JS50_9EURO</name>
<dbReference type="GeneID" id="98151986"/>
<feature type="compositionally biased region" description="Polar residues" evidence="1">
    <location>
        <begin position="178"/>
        <end position="189"/>
    </location>
</feature>
<feature type="compositionally biased region" description="Basic and acidic residues" evidence="1">
    <location>
        <begin position="140"/>
        <end position="177"/>
    </location>
</feature>
<evidence type="ECO:0000256" key="1">
    <source>
        <dbReference type="SAM" id="MobiDB-lite"/>
    </source>
</evidence>
<evidence type="ECO:0000313" key="2">
    <source>
        <dbReference type="EMBL" id="KAL2842868.1"/>
    </source>
</evidence>
<keyword evidence="3" id="KW-1185">Reference proteome</keyword>
<comment type="caution">
    <text evidence="2">The sequence shown here is derived from an EMBL/GenBank/DDBJ whole genome shotgun (WGS) entry which is preliminary data.</text>
</comment>
<proteinExistence type="predicted"/>
<reference evidence="2 3" key="1">
    <citation type="submission" date="2024-07" db="EMBL/GenBank/DDBJ databases">
        <title>Section-level genome sequencing and comparative genomics of Aspergillus sections Usti and Cavernicolus.</title>
        <authorList>
            <consortium name="Lawrence Berkeley National Laboratory"/>
            <person name="Nybo J.L."/>
            <person name="Vesth T.C."/>
            <person name="Theobald S."/>
            <person name="Frisvad J.C."/>
            <person name="Larsen T.O."/>
            <person name="Kjaerboelling I."/>
            <person name="Rothschild-Mancinelli K."/>
            <person name="Lyhne E.K."/>
            <person name="Kogle M.E."/>
            <person name="Barry K."/>
            <person name="Clum A."/>
            <person name="Na H."/>
            <person name="Ledsgaard L."/>
            <person name="Lin J."/>
            <person name="Lipzen A."/>
            <person name="Kuo A."/>
            <person name="Riley R."/>
            <person name="Mondo S."/>
            <person name="LaButti K."/>
            <person name="Haridas S."/>
            <person name="Pangalinan J."/>
            <person name="Salamov A.A."/>
            <person name="Simmons B.A."/>
            <person name="Magnuson J.K."/>
            <person name="Chen J."/>
            <person name="Drula E."/>
            <person name="Henrissat B."/>
            <person name="Wiebenga A."/>
            <person name="Lubbers R.J."/>
            <person name="Gomes A.C."/>
            <person name="Macurrencykelacurrency M.R."/>
            <person name="Stajich J."/>
            <person name="Grigoriev I.V."/>
            <person name="Mortensen U.H."/>
            <person name="De vries R.P."/>
            <person name="Baker S.E."/>
            <person name="Andersen M.R."/>
        </authorList>
    </citation>
    <scope>NUCLEOTIDE SEQUENCE [LARGE SCALE GENOMIC DNA]</scope>
    <source>
        <strain evidence="2 3">CBS 756.74</strain>
    </source>
</reference>